<dbReference type="Pfam" id="PF00171">
    <property type="entry name" value="Aldedh"/>
    <property type="match status" value="1"/>
</dbReference>
<comment type="caution">
    <text evidence="4">The sequence shown here is derived from an EMBL/GenBank/DDBJ whole genome shotgun (WGS) entry which is preliminary data.</text>
</comment>
<evidence type="ECO:0000259" key="3">
    <source>
        <dbReference type="Pfam" id="PF00171"/>
    </source>
</evidence>
<dbReference type="STRING" id="1856405.BFC17_11960"/>
<dbReference type="InterPro" id="IPR016163">
    <property type="entry name" value="Ald_DH_C"/>
</dbReference>
<dbReference type="FunFam" id="3.40.605.10:FF:000007">
    <property type="entry name" value="NAD/NADP-dependent betaine aldehyde dehydrogenase"/>
    <property type="match status" value="1"/>
</dbReference>
<dbReference type="Gene3D" id="3.40.605.10">
    <property type="entry name" value="Aldehyde Dehydrogenase, Chain A, domain 1"/>
    <property type="match status" value="1"/>
</dbReference>
<protein>
    <submittedName>
        <fullName evidence="4">Aldehyde dehydrogenase</fullName>
    </submittedName>
</protein>
<dbReference type="InterPro" id="IPR016162">
    <property type="entry name" value="Ald_DH_N"/>
</dbReference>
<dbReference type="AlphaFoldDB" id="A0A1E8FHR2"/>
<dbReference type="PANTHER" id="PTHR42804:SF1">
    <property type="entry name" value="ALDEHYDE DEHYDROGENASE-RELATED"/>
    <property type="match status" value="1"/>
</dbReference>
<dbReference type="CDD" id="cd07138">
    <property type="entry name" value="ALDH_CddD_SSP0762"/>
    <property type="match status" value="1"/>
</dbReference>
<dbReference type="PANTHER" id="PTHR42804">
    <property type="entry name" value="ALDEHYDE DEHYDROGENASE"/>
    <property type="match status" value="1"/>
</dbReference>
<evidence type="ECO:0000313" key="5">
    <source>
        <dbReference type="Proteomes" id="UP000176037"/>
    </source>
</evidence>
<evidence type="ECO:0000313" key="4">
    <source>
        <dbReference type="EMBL" id="OFI35475.1"/>
    </source>
</evidence>
<evidence type="ECO:0000256" key="2">
    <source>
        <dbReference type="ARBA" id="ARBA00023002"/>
    </source>
</evidence>
<name>A0A1E8FHR2_9ALTE</name>
<comment type="similarity">
    <text evidence="1">Belongs to the aldehyde dehydrogenase family.</text>
</comment>
<dbReference type="Gene3D" id="3.40.309.10">
    <property type="entry name" value="Aldehyde Dehydrogenase, Chain A, domain 2"/>
    <property type="match status" value="1"/>
</dbReference>
<gene>
    <name evidence="4" type="ORF">BFC17_11960</name>
</gene>
<reference evidence="4 5" key="1">
    <citation type="submission" date="2016-09" db="EMBL/GenBank/DDBJ databases">
        <title>Alteromonas lipolytica, a new species isolated from sea water.</title>
        <authorList>
            <person name="Wu Y.-H."/>
            <person name="Cheng H."/>
            <person name="Xu X.-W."/>
        </authorList>
    </citation>
    <scope>NUCLEOTIDE SEQUENCE [LARGE SCALE GENOMIC DNA]</scope>
    <source>
        <strain evidence="4 5">JW12</strain>
    </source>
</reference>
<dbReference type="SUPFAM" id="SSF53720">
    <property type="entry name" value="ALDH-like"/>
    <property type="match status" value="1"/>
</dbReference>
<keyword evidence="5" id="KW-1185">Reference proteome</keyword>
<dbReference type="RefSeq" id="WP_070175219.1">
    <property type="nucleotide sequence ID" value="NZ_BMJR01000006.1"/>
</dbReference>
<dbReference type="InterPro" id="IPR016161">
    <property type="entry name" value="Ald_DH/histidinol_DH"/>
</dbReference>
<dbReference type="Proteomes" id="UP000176037">
    <property type="component" value="Unassembled WGS sequence"/>
</dbReference>
<dbReference type="EMBL" id="MJIC01000009">
    <property type="protein sequence ID" value="OFI35475.1"/>
    <property type="molecule type" value="Genomic_DNA"/>
</dbReference>
<sequence>MKDYPQLYINGQWVNSASDDRIEVINPANGELYATVPAANHSDIDAAVAAAKAAFDSFSTTSADYRRGLIHAIADGMEARKDELIEAIVNTMGCPIALTDEIQVQGSIDAFRSFASLAGEMDHSETFDNYITVKEAVGVCVLINPWNYPLSQLAGKLGPALAAGCTTVLKPAEQTPLQDLILADIIHNAGVPAGVVNVLTAVGSDIGDYLCSHPQVDMVSFTGSTLAGIKVAQAAAPSVKRVCQELGGKSPYIIAPGADLAAAVRYGVEDVMINSGQTCCALTRMLVPAESLKEAEQIAASVAAEWQPGNPLAPETMLGPVSSHKQQQRINSFIRQGIDEGAKLVCGGQLTDPALANGAYVPPTIFSNVSNDMTIAKEEIFGPVLCILPYETLEQAIQIANDTPYGLSSGVYAKDAEEARQIARRIRAGQCYIQGALFNTDAPFGGYKQSGNGREWGVIGLHEYTETKALII</sequence>
<dbReference type="OrthoDB" id="9812625at2"/>
<dbReference type="InterPro" id="IPR015590">
    <property type="entry name" value="Aldehyde_DH_dom"/>
</dbReference>
<feature type="domain" description="Aldehyde dehydrogenase" evidence="3">
    <location>
        <begin position="13"/>
        <end position="469"/>
    </location>
</feature>
<evidence type="ECO:0000256" key="1">
    <source>
        <dbReference type="ARBA" id="ARBA00009986"/>
    </source>
</evidence>
<accession>A0A1E8FHR2</accession>
<keyword evidence="2" id="KW-0560">Oxidoreductase</keyword>
<dbReference type="GO" id="GO:0016620">
    <property type="term" value="F:oxidoreductase activity, acting on the aldehyde or oxo group of donors, NAD or NADP as acceptor"/>
    <property type="evidence" value="ECO:0007669"/>
    <property type="project" value="InterPro"/>
</dbReference>
<organism evidence="4 5">
    <name type="scientific">Alteromonas lipolytica</name>
    <dbReference type="NCBI Taxonomy" id="1856405"/>
    <lineage>
        <taxon>Bacteria</taxon>
        <taxon>Pseudomonadati</taxon>
        <taxon>Pseudomonadota</taxon>
        <taxon>Gammaproteobacteria</taxon>
        <taxon>Alteromonadales</taxon>
        <taxon>Alteromonadaceae</taxon>
        <taxon>Alteromonas/Salinimonas group</taxon>
        <taxon>Alteromonas</taxon>
    </lineage>
</organism>
<proteinExistence type="inferred from homology"/>